<proteinExistence type="predicted"/>
<evidence type="ECO:0000313" key="3">
    <source>
        <dbReference type="Proteomes" id="UP001500831"/>
    </source>
</evidence>
<dbReference type="PANTHER" id="PTHR37809:SF1">
    <property type="entry name" value="RIBOSOMAL PROTEIN S12 METHYLTHIOTRANSFERASE ACCESSORY FACTOR YCAO"/>
    <property type="match status" value="1"/>
</dbReference>
<comment type="caution">
    <text evidence="2">The sequence shown here is derived from an EMBL/GenBank/DDBJ whole genome shotgun (WGS) entry which is preliminary data.</text>
</comment>
<dbReference type="PANTHER" id="PTHR37809">
    <property type="entry name" value="RIBOSOMAL PROTEIN S12 METHYLTHIOTRANSFERASE ACCESSORY FACTOR YCAO"/>
    <property type="match status" value="1"/>
</dbReference>
<dbReference type="Pfam" id="PF02624">
    <property type="entry name" value="YcaO"/>
    <property type="match status" value="1"/>
</dbReference>
<reference evidence="3" key="1">
    <citation type="journal article" date="2019" name="Int. J. Syst. Evol. Microbiol.">
        <title>The Global Catalogue of Microorganisms (GCM) 10K type strain sequencing project: providing services to taxonomists for standard genome sequencing and annotation.</title>
        <authorList>
            <consortium name="The Broad Institute Genomics Platform"/>
            <consortium name="The Broad Institute Genome Sequencing Center for Infectious Disease"/>
            <person name="Wu L."/>
            <person name="Ma J."/>
        </authorList>
    </citation>
    <scope>NUCLEOTIDE SEQUENCE [LARGE SCALE GENOMIC DNA]</scope>
    <source>
        <strain evidence="3">JCM 6242</strain>
    </source>
</reference>
<accession>A0ABP6IP60</accession>
<gene>
    <name evidence="2" type="ORF">GCM10010517_61650</name>
</gene>
<dbReference type="Gene3D" id="3.30.1330.230">
    <property type="match status" value="2"/>
</dbReference>
<name>A0ABP6IP60_9ACTN</name>
<sequence length="408" mass="42911">MPDLARPVPLDETWRRIRPFLPALGVTRVSDITGLDTVGIPVATAYRPNSRSLAVSQGKGPTSQAAMVSAAMEAVEHAHAERIDASLRLVRTAELAEAVAPWRLPRTVDSGADEHTPVLWIDGRRVTDGTPVAVPYEAVSLDFTLPRGLVPLGLCRDSNGLAGGNTVREAVVHALCELVERDAAALWDLRPAGEQAATRIDVSTVDHGQALGLLERYAAARVEVALFDITSDVGVPAVLCHIVEADPDPFRPLPPAAGLGCHPDPGQALVRALAEAAQSRLITISGSRDDVTRAEYDRVADVEAAVELRDALRATETHARPWRSGGAGPQALDEALPWLLGRLAAVGLSDVVAVDLTRPEVGIPVVKVLVPGLEGASALTEAPVLPGPRAERMIADAGGAEDGEDGDV</sequence>
<dbReference type="RefSeq" id="WP_344978891.1">
    <property type="nucleotide sequence ID" value="NZ_BAAAVI010000058.1"/>
</dbReference>
<dbReference type="InterPro" id="IPR003776">
    <property type="entry name" value="YcaO-like_dom"/>
</dbReference>
<protein>
    <submittedName>
        <fullName evidence="2">YcaO-like family protein</fullName>
    </submittedName>
</protein>
<feature type="domain" description="YcaO" evidence="1">
    <location>
        <begin position="58"/>
        <end position="408"/>
    </location>
</feature>
<dbReference type="Proteomes" id="UP001500831">
    <property type="component" value="Unassembled WGS sequence"/>
</dbReference>
<evidence type="ECO:0000313" key="2">
    <source>
        <dbReference type="EMBL" id="GAA2896668.1"/>
    </source>
</evidence>
<organism evidence="2 3">
    <name type="scientific">Streptosporangium fragile</name>
    <dbReference type="NCBI Taxonomy" id="46186"/>
    <lineage>
        <taxon>Bacteria</taxon>
        <taxon>Bacillati</taxon>
        <taxon>Actinomycetota</taxon>
        <taxon>Actinomycetes</taxon>
        <taxon>Streptosporangiales</taxon>
        <taxon>Streptosporangiaceae</taxon>
        <taxon>Streptosporangium</taxon>
    </lineage>
</organism>
<evidence type="ECO:0000259" key="1">
    <source>
        <dbReference type="PROSITE" id="PS51664"/>
    </source>
</evidence>
<dbReference type="EMBL" id="BAAAVI010000058">
    <property type="protein sequence ID" value="GAA2896668.1"/>
    <property type="molecule type" value="Genomic_DNA"/>
</dbReference>
<dbReference type="NCBIfam" id="TIGR00702">
    <property type="entry name" value="YcaO-type kinase domain"/>
    <property type="match status" value="1"/>
</dbReference>
<keyword evidence="3" id="KW-1185">Reference proteome</keyword>
<dbReference type="PROSITE" id="PS51664">
    <property type="entry name" value="YCAO"/>
    <property type="match status" value="1"/>
</dbReference>